<dbReference type="SUPFAM" id="SSF51735">
    <property type="entry name" value="NAD(P)-binding Rossmann-fold domains"/>
    <property type="match status" value="1"/>
</dbReference>
<dbReference type="PANTHER" id="PTHR44147:SF2">
    <property type="entry name" value="DEHYDROGENASE_REDUCTASE SDR FAMILY MEMBER 1"/>
    <property type="match status" value="1"/>
</dbReference>
<reference evidence="3" key="1">
    <citation type="journal article" date="2013" name="Nature">
        <title>Pan genome of the phytoplankton Emiliania underpins its global distribution.</title>
        <authorList>
            <person name="Read B.A."/>
            <person name="Kegel J."/>
            <person name="Klute M.J."/>
            <person name="Kuo A."/>
            <person name="Lefebvre S.C."/>
            <person name="Maumus F."/>
            <person name="Mayer C."/>
            <person name="Miller J."/>
            <person name="Monier A."/>
            <person name="Salamov A."/>
            <person name="Young J."/>
            <person name="Aguilar M."/>
            <person name="Claverie J.M."/>
            <person name="Frickenhaus S."/>
            <person name="Gonzalez K."/>
            <person name="Herman E.K."/>
            <person name="Lin Y.C."/>
            <person name="Napier J."/>
            <person name="Ogata H."/>
            <person name="Sarno A.F."/>
            <person name="Shmutz J."/>
            <person name="Schroeder D."/>
            <person name="de Vargas C."/>
            <person name="Verret F."/>
            <person name="von Dassow P."/>
            <person name="Valentin K."/>
            <person name="Van de Peer Y."/>
            <person name="Wheeler G."/>
            <person name="Dacks J.B."/>
            <person name="Delwiche C.F."/>
            <person name="Dyhrman S.T."/>
            <person name="Glockner G."/>
            <person name="John U."/>
            <person name="Richards T."/>
            <person name="Worden A.Z."/>
            <person name="Zhang X."/>
            <person name="Grigoriev I.V."/>
            <person name="Allen A.E."/>
            <person name="Bidle K."/>
            <person name="Borodovsky M."/>
            <person name="Bowler C."/>
            <person name="Brownlee C."/>
            <person name="Cock J.M."/>
            <person name="Elias M."/>
            <person name="Gladyshev V.N."/>
            <person name="Groth M."/>
            <person name="Guda C."/>
            <person name="Hadaegh A."/>
            <person name="Iglesias-Rodriguez M.D."/>
            <person name="Jenkins J."/>
            <person name="Jones B.M."/>
            <person name="Lawson T."/>
            <person name="Leese F."/>
            <person name="Lindquist E."/>
            <person name="Lobanov A."/>
            <person name="Lomsadze A."/>
            <person name="Malik S.B."/>
            <person name="Marsh M.E."/>
            <person name="Mackinder L."/>
            <person name="Mock T."/>
            <person name="Mueller-Roeber B."/>
            <person name="Pagarete A."/>
            <person name="Parker M."/>
            <person name="Probert I."/>
            <person name="Quesneville H."/>
            <person name="Raines C."/>
            <person name="Rensing S.A."/>
            <person name="Riano-Pachon D.M."/>
            <person name="Richier S."/>
            <person name="Rokitta S."/>
            <person name="Shiraiwa Y."/>
            <person name="Soanes D.M."/>
            <person name="van der Giezen M."/>
            <person name="Wahlund T.M."/>
            <person name="Williams B."/>
            <person name="Wilson W."/>
            <person name="Wolfe G."/>
            <person name="Wurch L.L."/>
        </authorList>
    </citation>
    <scope>NUCLEOTIDE SEQUENCE</scope>
</reference>
<sequence>MLEPAARACAALLQPQRVAVVTGASRGIGKGIAVELGREGYAVVCVGRSSRTDAGPTTERPTAEADLTVEATAEAVTAAGGRGRALPCDLGQDGAVDAIMDEVAQSEGRLDVLVSSAYTTPPGRLRGPFWEQPMAMWDSCNGVGLRGAYATCRAAAPHMIRTAAAAGEAPLICLVSSFGGKAYTFNVAYGVGKAAVDRLASDMAFQLKPHGVASISLYPGVVKTEGNLEMERRGEWAEASGGLDLEAGESPAFSGRAVAALARLDSEAMLARSGRVEVVAELARELGFSDIDGSRPPSIRSLAYLCPNFVFPSIEAGGGTVPRWVRDNVPDINLPWSIFASPPPERDASPRSEGARSVI</sequence>
<dbReference type="STRING" id="2903.R1EPJ9"/>
<dbReference type="InterPro" id="IPR020904">
    <property type="entry name" value="Sc_DH/Rdtase_CS"/>
</dbReference>
<dbReference type="RefSeq" id="XP_005780959.1">
    <property type="nucleotide sequence ID" value="XM_005780902.1"/>
</dbReference>
<dbReference type="AlphaFoldDB" id="A0A0D3JYE5"/>
<dbReference type="GeneID" id="17274076"/>
<dbReference type="Proteomes" id="UP000013827">
    <property type="component" value="Unassembled WGS sequence"/>
</dbReference>
<protein>
    <submittedName>
        <fullName evidence="2">Uncharacterized protein</fullName>
    </submittedName>
</protein>
<organism evidence="2 3">
    <name type="scientific">Emiliania huxleyi (strain CCMP1516)</name>
    <dbReference type="NCBI Taxonomy" id="280463"/>
    <lineage>
        <taxon>Eukaryota</taxon>
        <taxon>Haptista</taxon>
        <taxon>Haptophyta</taxon>
        <taxon>Prymnesiophyceae</taxon>
        <taxon>Isochrysidales</taxon>
        <taxon>Noelaerhabdaceae</taxon>
        <taxon>Emiliania</taxon>
    </lineage>
</organism>
<dbReference type="InterPro" id="IPR036291">
    <property type="entry name" value="NAD(P)-bd_dom_sf"/>
</dbReference>
<evidence type="ECO:0000256" key="1">
    <source>
        <dbReference type="SAM" id="MobiDB-lite"/>
    </source>
</evidence>
<dbReference type="Gene3D" id="3.40.50.720">
    <property type="entry name" value="NAD(P)-binding Rossmann-like Domain"/>
    <property type="match status" value="1"/>
</dbReference>
<proteinExistence type="predicted"/>
<dbReference type="InterPro" id="IPR002347">
    <property type="entry name" value="SDR_fam"/>
</dbReference>
<accession>A0A0D3JYE5</accession>
<dbReference type="HOGENOM" id="CLU_010194_14_1_1"/>
<dbReference type="OMA" id="QVYGFTD"/>
<dbReference type="EnsemblProtists" id="EOD28530">
    <property type="protein sequence ID" value="EOD28530"/>
    <property type="gene ID" value="EMIHUDRAFT_204441"/>
</dbReference>
<keyword evidence="3" id="KW-1185">Reference proteome</keyword>
<reference evidence="2" key="2">
    <citation type="submission" date="2024-10" db="UniProtKB">
        <authorList>
            <consortium name="EnsemblProtists"/>
        </authorList>
    </citation>
    <scope>IDENTIFICATION</scope>
</reference>
<dbReference type="eggNOG" id="KOG0725">
    <property type="taxonomic scope" value="Eukaryota"/>
</dbReference>
<name>A0A0D3JYE5_EMIH1</name>
<evidence type="ECO:0000313" key="2">
    <source>
        <dbReference type="EnsemblProtists" id="EOD28530"/>
    </source>
</evidence>
<evidence type="ECO:0000313" key="3">
    <source>
        <dbReference type="Proteomes" id="UP000013827"/>
    </source>
</evidence>
<dbReference type="PaxDb" id="2903-EOD28530"/>
<dbReference type="PANTHER" id="PTHR44147">
    <property type="entry name" value="DEHYDROGENASE/REDUCTASE SDR FAMILY MEMBER 1"/>
    <property type="match status" value="1"/>
</dbReference>
<feature type="compositionally biased region" description="Basic and acidic residues" evidence="1">
    <location>
        <begin position="344"/>
        <end position="359"/>
    </location>
</feature>
<dbReference type="PROSITE" id="PS00061">
    <property type="entry name" value="ADH_SHORT"/>
    <property type="match status" value="1"/>
</dbReference>
<dbReference type="KEGG" id="ehx:EMIHUDRAFT_204441"/>
<dbReference type="PRINTS" id="PR00081">
    <property type="entry name" value="GDHRDH"/>
</dbReference>
<dbReference type="Pfam" id="PF00106">
    <property type="entry name" value="adh_short"/>
    <property type="match status" value="1"/>
</dbReference>
<feature type="region of interest" description="Disordered" evidence="1">
    <location>
        <begin position="340"/>
        <end position="359"/>
    </location>
</feature>